<evidence type="ECO:0000313" key="2">
    <source>
        <dbReference type="Proteomes" id="UP001208570"/>
    </source>
</evidence>
<dbReference type="Proteomes" id="UP001208570">
    <property type="component" value="Unassembled WGS sequence"/>
</dbReference>
<comment type="caution">
    <text evidence="1">The sequence shown here is derived from an EMBL/GenBank/DDBJ whole genome shotgun (WGS) entry which is preliminary data.</text>
</comment>
<evidence type="ECO:0000313" key="1">
    <source>
        <dbReference type="EMBL" id="KAK2141117.1"/>
    </source>
</evidence>
<gene>
    <name evidence="1" type="ORF">LSH36_1157g00002</name>
</gene>
<sequence>MNTEREGRWCNEVNPNTLKWKSKRIKMDSVSQNQLTDIWRRVFFLLPSLTISQTPQRRLPAEVVRKR</sequence>
<name>A0AAD9IUA5_9ANNE</name>
<reference evidence="1" key="1">
    <citation type="journal article" date="2023" name="Mol. Biol. Evol.">
        <title>Third-Generation Sequencing Reveals the Adaptive Role of the Epigenome in Three Deep-Sea Polychaetes.</title>
        <authorList>
            <person name="Perez M."/>
            <person name="Aroh O."/>
            <person name="Sun Y."/>
            <person name="Lan Y."/>
            <person name="Juniper S.K."/>
            <person name="Young C.R."/>
            <person name="Angers B."/>
            <person name="Qian P.Y."/>
        </authorList>
    </citation>
    <scope>NUCLEOTIDE SEQUENCE</scope>
    <source>
        <strain evidence="1">P08H-3</strain>
    </source>
</reference>
<proteinExistence type="predicted"/>
<protein>
    <submittedName>
        <fullName evidence="1">Uncharacterized protein</fullName>
    </submittedName>
</protein>
<dbReference type="EMBL" id="JAODUP010001157">
    <property type="protein sequence ID" value="KAK2141117.1"/>
    <property type="molecule type" value="Genomic_DNA"/>
</dbReference>
<accession>A0AAD9IUA5</accession>
<organism evidence="1 2">
    <name type="scientific">Paralvinella palmiformis</name>
    <dbReference type="NCBI Taxonomy" id="53620"/>
    <lineage>
        <taxon>Eukaryota</taxon>
        <taxon>Metazoa</taxon>
        <taxon>Spiralia</taxon>
        <taxon>Lophotrochozoa</taxon>
        <taxon>Annelida</taxon>
        <taxon>Polychaeta</taxon>
        <taxon>Sedentaria</taxon>
        <taxon>Canalipalpata</taxon>
        <taxon>Terebellida</taxon>
        <taxon>Terebelliformia</taxon>
        <taxon>Alvinellidae</taxon>
        <taxon>Paralvinella</taxon>
    </lineage>
</organism>
<keyword evidence="2" id="KW-1185">Reference proteome</keyword>
<dbReference type="AlphaFoldDB" id="A0AAD9IUA5"/>